<accession>A0A0A9E0W6</accession>
<feature type="region of interest" description="Disordered" evidence="1">
    <location>
        <begin position="1"/>
        <end position="20"/>
    </location>
</feature>
<dbReference type="AlphaFoldDB" id="A0A0A9E0W6"/>
<protein>
    <submittedName>
        <fullName evidence="2">Uncharacterized protein</fullName>
    </submittedName>
</protein>
<proteinExistence type="predicted"/>
<reference evidence="2" key="1">
    <citation type="submission" date="2014-09" db="EMBL/GenBank/DDBJ databases">
        <authorList>
            <person name="Magalhaes I.L.F."/>
            <person name="Oliveira U."/>
            <person name="Santos F.R."/>
            <person name="Vidigal T.H.D.A."/>
            <person name="Brescovit A.D."/>
            <person name="Santos A.J."/>
        </authorList>
    </citation>
    <scope>NUCLEOTIDE SEQUENCE</scope>
    <source>
        <tissue evidence="2">Shoot tissue taken approximately 20 cm above the soil surface</tissue>
    </source>
</reference>
<evidence type="ECO:0000256" key="1">
    <source>
        <dbReference type="SAM" id="MobiDB-lite"/>
    </source>
</evidence>
<organism evidence="2">
    <name type="scientific">Arundo donax</name>
    <name type="common">Giant reed</name>
    <name type="synonym">Donax arundinaceus</name>
    <dbReference type="NCBI Taxonomy" id="35708"/>
    <lineage>
        <taxon>Eukaryota</taxon>
        <taxon>Viridiplantae</taxon>
        <taxon>Streptophyta</taxon>
        <taxon>Embryophyta</taxon>
        <taxon>Tracheophyta</taxon>
        <taxon>Spermatophyta</taxon>
        <taxon>Magnoliopsida</taxon>
        <taxon>Liliopsida</taxon>
        <taxon>Poales</taxon>
        <taxon>Poaceae</taxon>
        <taxon>PACMAD clade</taxon>
        <taxon>Arundinoideae</taxon>
        <taxon>Arundineae</taxon>
        <taxon>Arundo</taxon>
    </lineage>
</organism>
<feature type="compositionally biased region" description="Gly residues" evidence="1">
    <location>
        <begin position="1"/>
        <end position="10"/>
    </location>
</feature>
<evidence type="ECO:0000313" key="2">
    <source>
        <dbReference type="EMBL" id="JAD91565.1"/>
    </source>
</evidence>
<feature type="region of interest" description="Disordered" evidence="1">
    <location>
        <begin position="56"/>
        <end position="79"/>
    </location>
</feature>
<dbReference type="EMBL" id="GBRH01206330">
    <property type="protein sequence ID" value="JAD91565.1"/>
    <property type="molecule type" value="Transcribed_RNA"/>
</dbReference>
<reference evidence="2" key="2">
    <citation type="journal article" date="2015" name="Data Brief">
        <title>Shoot transcriptome of the giant reed, Arundo donax.</title>
        <authorList>
            <person name="Barrero R.A."/>
            <person name="Guerrero F.D."/>
            <person name="Moolhuijzen P."/>
            <person name="Goolsby J.A."/>
            <person name="Tidwell J."/>
            <person name="Bellgard S.E."/>
            <person name="Bellgard M.I."/>
        </authorList>
    </citation>
    <scope>NUCLEOTIDE SEQUENCE</scope>
    <source>
        <tissue evidence="2">Shoot tissue taken approximately 20 cm above the soil surface</tissue>
    </source>
</reference>
<name>A0A0A9E0W6_ARUDO</name>
<sequence length="79" mass="8410">MYNSLGSGGSGEHETGATSTQSEYANLYDLRTYSSTSNPLTLNSILHIKSRLMANDMADTPKKNPDGELSSEALAPTVT</sequence>